<evidence type="ECO:0000313" key="2">
    <source>
        <dbReference type="RefSeq" id="XP_065674966.1"/>
    </source>
</evidence>
<accession>A0ABM4DKB3</accession>
<sequence length="580" mass="67043">MIKHKTYIWIFVQFLNYATIEMFEIKDAFAIEKNNLIAVFETFPKEYEISFELYLTSFFDQWTNVIHLTIDDDVSKYGDRTFSLFFYNNIGQIGSSINGITDYVIKFSSPFNLMEWNKFFISQFLLNGIYNYVIKMNEAVIITLQNTNPQSFENVRVYTSNPWYLAQPGYIRNLIVANTNTMPFFTINSELVLHAGNYLTTLKILPKEYEITFEAYFTSYLTNSWSDVISLLSNGERVFVITIYNTIFYACASVSGNAGYYKAVKTFSLNEWIKVSVKQSFLNGNYRHVVQIDGITVDELQNTAAKVFQNVGVYAPAYNAQPGFLRNLVVINACPKCDLTTMLSNNSYEGAINLLVNITTNPECFSYLQNVNIYLQTESLLIFKKFVWFGSSMNDSNVQENGKSFIIDVGRLTRNLYATFSVIFSYESVLNKKSNVSIFADYSWNYFCEDSGMKYKNQTIMILLNRPIPPPVNKLHPTWNYEQPNINTSLLYETHQFVCQTIQKRQSSPCYQREISTGIINFLPIQVMEIIGYDPNTTLIYGLTTRNNLIEVDISKRKPFVITNERCLKVPVCEKFLSRK</sequence>
<proteinExistence type="predicted"/>
<gene>
    <name evidence="2" type="primary">LOC105847729</name>
</gene>
<dbReference type="RefSeq" id="XP_065674966.1">
    <property type="nucleotide sequence ID" value="XM_065818894.1"/>
</dbReference>
<dbReference type="GeneID" id="105847729"/>
<reference evidence="2" key="1">
    <citation type="submission" date="2025-08" db="UniProtKB">
        <authorList>
            <consortium name="RefSeq"/>
        </authorList>
    </citation>
    <scope>IDENTIFICATION</scope>
</reference>
<keyword evidence="1" id="KW-1185">Reference proteome</keyword>
<protein>
    <submittedName>
        <fullName evidence="2">Uncharacterized protein LOC105847729 isoform X4</fullName>
    </submittedName>
</protein>
<dbReference type="Proteomes" id="UP001652625">
    <property type="component" value="Chromosome 15"/>
</dbReference>
<evidence type="ECO:0000313" key="1">
    <source>
        <dbReference type="Proteomes" id="UP001652625"/>
    </source>
</evidence>
<name>A0ABM4DKB3_HYDVU</name>
<organism evidence="1 2">
    <name type="scientific">Hydra vulgaris</name>
    <name type="common">Hydra</name>
    <name type="synonym">Hydra attenuata</name>
    <dbReference type="NCBI Taxonomy" id="6087"/>
    <lineage>
        <taxon>Eukaryota</taxon>
        <taxon>Metazoa</taxon>
        <taxon>Cnidaria</taxon>
        <taxon>Hydrozoa</taxon>
        <taxon>Hydroidolina</taxon>
        <taxon>Anthoathecata</taxon>
        <taxon>Aplanulata</taxon>
        <taxon>Hydridae</taxon>
        <taxon>Hydra</taxon>
    </lineage>
</organism>